<dbReference type="PANTHER" id="PTHR11960:SF60">
    <property type="entry name" value="EUKARYOTIC TRANSLATION INITIATION FACTOR ISOFORM 4E-2"/>
    <property type="match status" value="1"/>
</dbReference>
<keyword evidence="17" id="KW-0812">Transmembrane</keyword>
<evidence type="ECO:0000256" key="11">
    <source>
        <dbReference type="ARBA" id="ARBA00025991"/>
    </source>
</evidence>
<proteinExistence type="inferred from homology"/>
<comment type="similarity">
    <text evidence="3 16">Belongs to the eukaryotic initiation factor 4E family.</text>
</comment>
<feature type="transmembrane region" description="Helical" evidence="17">
    <location>
        <begin position="119"/>
        <end position="142"/>
    </location>
</feature>
<dbReference type="InterPro" id="IPR023398">
    <property type="entry name" value="TIF_eIF4e-like"/>
</dbReference>
<comment type="subunit">
    <text evidence="11">EIF4F is a multi-subunit complex, the composition of which varies with external and internal environmental conditions. It is composed of at least EIF4A, EIF4E and EIF4G. EIF4E is also known to interact with other partners. In higher plants two isoforms of EIF4F have been identified, named isoform EIF4F and isoform EIF(iso)4F. Isoform EIF4F has subunits p220 and p26, whereas isoform EIF(iso)4F has subunits p82 and p28.</text>
</comment>
<accession>A0AAF0ZQT6</accession>
<sequence>MATEAPVEATEIPPVAAAESVEKQPHKLERKWTFWFDNQSKPKQGAAWGSSLRKAYTFETVEEFWSLYDQIFKPSKLTVNADFHLFKAGIEPKWEDPECANGGKWTATSSRKANLETMWLETVIILLYHLVSVLYLLMALVGEQFDESEDICGVVASVRRSQDKLSLWTKTATNEAAQMGIGRKWKEIIDTEKISYSFHDDSKRERSAKSRYTV</sequence>
<keyword evidence="8 16" id="KW-0648">Protein biosynthesis</keyword>
<evidence type="ECO:0000256" key="13">
    <source>
        <dbReference type="ARBA" id="ARBA00039832"/>
    </source>
</evidence>
<evidence type="ECO:0000256" key="6">
    <source>
        <dbReference type="ARBA" id="ARBA00022845"/>
    </source>
</evidence>
<keyword evidence="10" id="KW-0539">Nucleus</keyword>
<dbReference type="AlphaFoldDB" id="A0AAF0ZQT6"/>
<name>A0AAF0ZQT6_SOLVR</name>
<keyword evidence="19" id="KW-1185">Reference proteome</keyword>
<evidence type="ECO:0000256" key="16">
    <source>
        <dbReference type="RuleBase" id="RU004374"/>
    </source>
</evidence>
<dbReference type="Proteomes" id="UP001234989">
    <property type="component" value="Chromosome 9"/>
</dbReference>
<dbReference type="GO" id="GO:0003743">
    <property type="term" value="F:translation initiation factor activity"/>
    <property type="evidence" value="ECO:0007669"/>
    <property type="project" value="UniProtKB-KW"/>
</dbReference>
<evidence type="ECO:0000256" key="14">
    <source>
        <dbReference type="ARBA" id="ARBA00041627"/>
    </source>
</evidence>
<protein>
    <recommendedName>
        <fullName evidence="13">Eukaryotic translation initiation factor isoform 4E</fullName>
    </recommendedName>
    <alternativeName>
        <fullName evidence="14">eIF-(iso)4F 25 kDa subunit</fullName>
    </alternativeName>
    <alternativeName>
        <fullName evidence="15">eIF-(iso)4F p28 subunit</fullName>
    </alternativeName>
    <alternativeName>
        <fullName evidence="12">mRNA cap-binding protein</fullName>
    </alternativeName>
</protein>
<dbReference type="GO" id="GO:0005634">
    <property type="term" value="C:nucleus"/>
    <property type="evidence" value="ECO:0007669"/>
    <property type="project" value="UniProtKB-SubCell"/>
</dbReference>
<dbReference type="EMBL" id="CP133620">
    <property type="protein sequence ID" value="WMV48076.1"/>
    <property type="molecule type" value="Genomic_DNA"/>
</dbReference>
<dbReference type="Gene3D" id="3.30.760.10">
    <property type="entry name" value="RNA Cap, Translation Initiation Factor Eif4e"/>
    <property type="match status" value="1"/>
</dbReference>
<dbReference type="InterPro" id="IPR019770">
    <property type="entry name" value="TIF_eIF_4E_CS"/>
</dbReference>
<evidence type="ECO:0000256" key="9">
    <source>
        <dbReference type="ARBA" id="ARBA00023157"/>
    </source>
</evidence>
<dbReference type="GO" id="GO:0009615">
    <property type="term" value="P:response to virus"/>
    <property type="evidence" value="ECO:0007669"/>
    <property type="project" value="UniProtKB-ARBA"/>
</dbReference>
<keyword evidence="6" id="KW-0810">Translation regulation</keyword>
<dbReference type="GO" id="GO:0016281">
    <property type="term" value="C:eukaryotic translation initiation factor 4F complex"/>
    <property type="evidence" value="ECO:0007669"/>
    <property type="project" value="TreeGrafter"/>
</dbReference>
<dbReference type="PANTHER" id="PTHR11960">
    <property type="entry name" value="EUKARYOTIC TRANSLATION INITIATION FACTOR 4E RELATED"/>
    <property type="match status" value="1"/>
</dbReference>
<evidence type="ECO:0000256" key="7">
    <source>
        <dbReference type="ARBA" id="ARBA00022884"/>
    </source>
</evidence>
<keyword evidence="4" id="KW-0963">Cytoplasm</keyword>
<dbReference type="FunFam" id="3.30.760.10:FF:000003">
    <property type="entry name" value="Eukaryotic translation initiation factor 4E"/>
    <property type="match status" value="1"/>
</dbReference>
<evidence type="ECO:0000256" key="5">
    <source>
        <dbReference type="ARBA" id="ARBA00022540"/>
    </source>
</evidence>
<evidence type="ECO:0000256" key="15">
    <source>
        <dbReference type="ARBA" id="ARBA00042903"/>
    </source>
</evidence>
<keyword evidence="5 16" id="KW-0396">Initiation factor</keyword>
<evidence type="ECO:0000256" key="3">
    <source>
        <dbReference type="ARBA" id="ARBA00009860"/>
    </source>
</evidence>
<dbReference type="GO" id="GO:0006417">
    <property type="term" value="P:regulation of translation"/>
    <property type="evidence" value="ECO:0007669"/>
    <property type="project" value="UniProtKB-KW"/>
</dbReference>
<reference evidence="18" key="1">
    <citation type="submission" date="2023-08" db="EMBL/GenBank/DDBJ databases">
        <title>A de novo genome assembly of Solanum verrucosum Schlechtendal, a Mexican diploid species geographically isolated from the other diploid A-genome species in potato relatives.</title>
        <authorList>
            <person name="Hosaka K."/>
        </authorList>
    </citation>
    <scope>NUCLEOTIDE SEQUENCE</scope>
    <source>
        <tissue evidence="18">Young leaves</tissue>
    </source>
</reference>
<evidence type="ECO:0000256" key="17">
    <source>
        <dbReference type="SAM" id="Phobius"/>
    </source>
</evidence>
<keyword evidence="7 16" id="KW-0694">RNA-binding</keyword>
<keyword evidence="9" id="KW-1015">Disulfide bond</keyword>
<evidence type="ECO:0000256" key="1">
    <source>
        <dbReference type="ARBA" id="ARBA00004123"/>
    </source>
</evidence>
<dbReference type="Pfam" id="PF01652">
    <property type="entry name" value="IF4E"/>
    <property type="match status" value="1"/>
</dbReference>
<dbReference type="SUPFAM" id="SSF55418">
    <property type="entry name" value="eIF4e-like"/>
    <property type="match status" value="1"/>
</dbReference>
<evidence type="ECO:0000256" key="2">
    <source>
        <dbReference type="ARBA" id="ARBA00004496"/>
    </source>
</evidence>
<evidence type="ECO:0000313" key="18">
    <source>
        <dbReference type="EMBL" id="WMV48076.1"/>
    </source>
</evidence>
<gene>
    <name evidence="18" type="ORF">MTR67_041461</name>
</gene>
<evidence type="ECO:0000313" key="19">
    <source>
        <dbReference type="Proteomes" id="UP001234989"/>
    </source>
</evidence>
<comment type="subcellular location">
    <subcellularLocation>
        <location evidence="2">Cytoplasm</location>
    </subcellularLocation>
    <subcellularLocation>
        <location evidence="1">Nucleus</location>
    </subcellularLocation>
</comment>
<evidence type="ECO:0000256" key="8">
    <source>
        <dbReference type="ARBA" id="ARBA00022917"/>
    </source>
</evidence>
<dbReference type="InterPro" id="IPR001040">
    <property type="entry name" value="TIF_eIF_4E"/>
</dbReference>
<dbReference type="GO" id="GO:0000340">
    <property type="term" value="F:RNA 7-methylguanosine cap binding"/>
    <property type="evidence" value="ECO:0007669"/>
    <property type="project" value="TreeGrafter"/>
</dbReference>
<evidence type="ECO:0000256" key="4">
    <source>
        <dbReference type="ARBA" id="ARBA00022490"/>
    </source>
</evidence>
<keyword evidence="17" id="KW-1133">Transmembrane helix</keyword>
<evidence type="ECO:0000256" key="12">
    <source>
        <dbReference type="ARBA" id="ARBA00030245"/>
    </source>
</evidence>
<evidence type="ECO:0000256" key="10">
    <source>
        <dbReference type="ARBA" id="ARBA00023242"/>
    </source>
</evidence>
<keyword evidence="17" id="KW-0472">Membrane</keyword>
<organism evidence="18 19">
    <name type="scientific">Solanum verrucosum</name>
    <dbReference type="NCBI Taxonomy" id="315347"/>
    <lineage>
        <taxon>Eukaryota</taxon>
        <taxon>Viridiplantae</taxon>
        <taxon>Streptophyta</taxon>
        <taxon>Embryophyta</taxon>
        <taxon>Tracheophyta</taxon>
        <taxon>Spermatophyta</taxon>
        <taxon>Magnoliopsida</taxon>
        <taxon>eudicotyledons</taxon>
        <taxon>Gunneridae</taxon>
        <taxon>Pentapetalae</taxon>
        <taxon>asterids</taxon>
        <taxon>lamiids</taxon>
        <taxon>Solanales</taxon>
        <taxon>Solanaceae</taxon>
        <taxon>Solanoideae</taxon>
        <taxon>Solaneae</taxon>
        <taxon>Solanum</taxon>
    </lineage>
</organism>
<dbReference type="PROSITE" id="PS00813">
    <property type="entry name" value="IF4E"/>
    <property type="match status" value="1"/>
</dbReference>